<dbReference type="SUPFAM" id="SSF81321">
    <property type="entry name" value="Family A G protein-coupled receptor-like"/>
    <property type="match status" value="1"/>
</dbReference>
<dbReference type="CDD" id="cd00637">
    <property type="entry name" value="7tm_classA_rhodopsin-like"/>
    <property type="match status" value="1"/>
</dbReference>
<comment type="similarity">
    <text evidence="8">Belongs to the G-protein coupled receptor 1 family.</text>
</comment>
<dbReference type="Proteomes" id="UP001159427">
    <property type="component" value="Unassembled WGS sequence"/>
</dbReference>
<feature type="transmembrane region" description="Helical" evidence="10">
    <location>
        <begin position="67"/>
        <end position="87"/>
    </location>
</feature>
<organism evidence="12 13">
    <name type="scientific">Porites evermanni</name>
    <dbReference type="NCBI Taxonomy" id="104178"/>
    <lineage>
        <taxon>Eukaryota</taxon>
        <taxon>Metazoa</taxon>
        <taxon>Cnidaria</taxon>
        <taxon>Anthozoa</taxon>
        <taxon>Hexacorallia</taxon>
        <taxon>Scleractinia</taxon>
        <taxon>Fungiina</taxon>
        <taxon>Poritidae</taxon>
        <taxon>Porites</taxon>
    </lineage>
</organism>
<dbReference type="Gene3D" id="1.20.1070.10">
    <property type="entry name" value="Rhodopsin 7-helix transmembrane proteins"/>
    <property type="match status" value="1"/>
</dbReference>
<dbReference type="PANTHER" id="PTHR24243:SF208">
    <property type="entry name" value="PYROKININ-1 RECEPTOR"/>
    <property type="match status" value="1"/>
</dbReference>
<reference evidence="12 13" key="1">
    <citation type="submission" date="2022-05" db="EMBL/GenBank/DDBJ databases">
        <authorList>
            <consortium name="Genoscope - CEA"/>
            <person name="William W."/>
        </authorList>
    </citation>
    <scope>NUCLEOTIDE SEQUENCE [LARGE SCALE GENOMIC DNA]</scope>
</reference>
<comment type="subcellular location">
    <subcellularLocation>
        <location evidence="1">Membrane</location>
        <topology evidence="1">Multi-pass membrane protein</topology>
    </subcellularLocation>
</comment>
<keyword evidence="3 10" id="KW-1133">Transmembrane helix</keyword>
<gene>
    <name evidence="12" type="ORF">PEVE_00044128</name>
</gene>
<evidence type="ECO:0000256" key="6">
    <source>
        <dbReference type="ARBA" id="ARBA00023170"/>
    </source>
</evidence>
<dbReference type="PROSITE" id="PS50262">
    <property type="entry name" value="G_PROTEIN_RECEP_F1_2"/>
    <property type="match status" value="1"/>
</dbReference>
<keyword evidence="7 8" id="KW-0807">Transducer</keyword>
<dbReference type="EMBL" id="CALNXI010000920">
    <property type="protein sequence ID" value="CAH3146911.1"/>
    <property type="molecule type" value="Genomic_DNA"/>
</dbReference>
<dbReference type="PANTHER" id="PTHR24243">
    <property type="entry name" value="G-PROTEIN COUPLED RECEPTOR"/>
    <property type="match status" value="1"/>
</dbReference>
<feature type="domain" description="G-protein coupled receptors family 1 profile" evidence="11">
    <location>
        <begin position="47"/>
        <end position="322"/>
    </location>
</feature>
<evidence type="ECO:0000256" key="10">
    <source>
        <dbReference type="SAM" id="Phobius"/>
    </source>
</evidence>
<evidence type="ECO:0000256" key="9">
    <source>
        <dbReference type="SAM" id="MobiDB-lite"/>
    </source>
</evidence>
<feature type="region of interest" description="Disordered" evidence="9">
    <location>
        <begin position="230"/>
        <end position="256"/>
    </location>
</feature>
<evidence type="ECO:0000313" key="13">
    <source>
        <dbReference type="Proteomes" id="UP001159427"/>
    </source>
</evidence>
<dbReference type="SMART" id="SM01381">
    <property type="entry name" value="7TM_GPCR_Srsx"/>
    <property type="match status" value="1"/>
</dbReference>
<protein>
    <recommendedName>
        <fullName evidence="11">G-protein coupled receptors family 1 profile domain-containing protein</fullName>
    </recommendedName>
</protein>
<feature type="transmembrane region" description="Helical" evidence="10">
    <location>
        <begin position="30"/>
        <end position="55"/>
    </location>
</feature>
<keyword evidence="6 8" id="KW-0675">Receptor</keyword>
<feature type="transmembrane region" description="Helical" evidence="10">
    <location>
        <begin position="152"/>
        <end position="173"/>
    </location>
</feature>
<evidence type="ECO:0000313" key="12">
    <source>
        <dbReference type="EMBL" id="CAH3146911.1"/>
    </source>
</evidence>
<evidence type="ECO:0000259" key="11">
    <source>
        <dbReference type="PROSITE" id="PS50262"/>
    </source>
</evidence>
<keyword evidence="2 8" id="KW-0812">Transmembrane</keyword>
<dbReference type="InterPro" id="IPR017452">
    <property type="entry name" value="GPCR_Rhodpsn_7TM"/>
</dbReference>
<dbReference type="Pfam" id="PF00001">
    <property type="entry name" value="7tm_1"/>
    <property type="match status" value="1"/>
</dbReference>
<feature type="compositionally biased region" description="Basic and acidic residues" evidence="9">
    <location>
        <begin position="240"/>
        <end position="256"/>
    </location>
</feature>
<evidence type="ECO:0000256" key="2">
    <source>
        <dbReference type="ARBA" id="ARBA00022692"/>
    </source>
</evidence>
<comment type="caution">
    <text evidence="12">The sequence shown here is derived from an EMBL/GenBank/DDBJ whole genome shotgun (WGS) entry which is preliminary data.</text>
</comment>
<proteinExistence type="inferred from homology"/>
<evidence type="ECO:0000256" key="3">
    <source>
        <dbReference type="ARBA" id="ARBA00022989"/>
    </source>
</evidence>
<evidence type="ECO:0000256" key="4">
    <source>
        <dbReference type="ARBA" id="ARBA00023040"/>
    </source>
</evidence>
<evidence type="ECO:0000256" key="8">
    <source>
        <dbReference type="RuleBase" id="RU000688"/>
    </source>
</evidence>
<accession>A0ABN8PMF7</accession>
<dbReference type="PRINTS" id="PR00237">
    <property type="entry name" value="GPCRRHODOPSN"/>
</dbReference>
<keyword evidence="13" id="KW-1185">Reference proteome</keyword>
<feature type="transmembrane region" description="Helical" evidence="10">
    <location>
        <begin position="107"/>
        <end position="127"/>
    </location>
</feature>
<keyword evidence="4 8" id="KW-0297">G-protein coupled receptor</keyword>
<sequence length="396" mass="45145">MEEEEMNNVTDKSEGSSTLDHSFQEPAGMLIARLIIEVALAFMGFIGNAMVAFIISRQRRFRSGLKLFIRNLAFADIGVLTINFPIAVVKEQFPSHWPLGKAFCLCFYPLAEMFLGVSVWSITAIAIERYRKITATSGVRGCSDSSNKSLKWGLLVIWISSFLVVSLPLLIVMDYEEHSTGTMCLVEWSITMHWIYIISLTIFWYLLPLGIIIFTYVKISRQLQQSNHFHKSSIKRRSPERKLENSMIHSSEEGKRMQQNAKAKKILTPIVVVFAISMLPLNVLRVLQLFWGDIVLHKYFFLIYHVCVIGVVVNSASDPLIYSIVSKDFRKELKAFLYRFAQRLRNLVKIKTADKSLTNGFSHDVHLLHLQELHTSLAARGETNAETPTTPLVTRI</sequence>
<evidence type="ECO:0000256" key="7">
    <source>
        <dbReference type="ARBA" id="ARBA00023224"/>
    </source>
</evidence>
<feature type="transmembrane region" description="Helical" evidence="10">
    <location>
        <begin position="266"/>
        <end position="287"/>
    </location>
</feature>
<dbReference type="PROSITE" id="PS00237">
    <property type="entry name" value="G_PROTEIN_RECEP_F1_1"/>
    <property type="match status" value="1"/>
</dbReference>
<feature type="transmembrane region" description="Helical" evidence="10">
    <location>
        <begin position="299"/>
        <end position="325"/>
    </location>
</feature>
<feature type="compositionally biased region" description="Basic residues" evidence="9">
    <location>
        <begin position="230"/>
        <end position="239"/>
    </location>
</feature>
<evidence type="ECO:0000256" key="5">
    <source>
        <dbReference type="ARBA" id="ARBA00023136"/>
    </source>
</evidence>
<keyword evidence="5 10" id="KW-0472">Membrane</keyword>
<name>A0ABN8PMF7_9CNID</name>
<dbReference type="InterPro" id="IPR000276">
    <property type="entry name" value="GPCR_Rhodpsn"/>
</dbReference>
<feature type="transmembrane region" description="Helical" evidence="10">
    <location>
        <begin position="193"/>
        <end position="217"/>
    </location>
</feature>
<evidence type="ECO:0000256" key="1">
    <source>
        <dbReference type="ARBA" id="ARBA00004141"/>
    </source>
</evidence>